<comment type="caution">
    <text evidence="1">The sequence shown here is derived from an EMBL/GenBank/DDBJ whole genome shotgun (WGS) entry which is preliminary data.</text>
</comment>
<dbReference type="Proteomes" id="UP000235564">
    <property type="component" value="Unassembled WGS sequence"/>
</dbReference>
<evidence type="ECO:0000313" key="1">
    <source>
        <dbReference type="EMBL" id="PMC24312.1"/>
    </source>
</evidence>
<evidence type="ECO:0000313" key="2">
    <source>
        <dbReference type="Proteomes" id="UP000235564"/>
    </source>
</evidence>
<dbReference type="NCBIfam" id="TIGR04183">
    <property type="entry name" value="Por_Secre_tail"/>
    <property type="match status" value="1"/>
</dbReference>
<accession>A0A2N6QR52</accession>
<dbReference type="OrthoDB" id="1117451at2"/>
<organism evidence="1 2">
    <name type="scientific">Hoylesella buccalis</name>
    <dbReference type="NCBI Taxonomy" id="28127"/>
    <lineage>
        <taxon>Bacteria</taxon>
        <taxon>Pseudomonadati</taxon>
        <taxon>Bacteroidota</taxon>
        <taxon>Bacteroidia</taxon>
        <taxon>Bacteroidales</taxon>
        <taxon>Prevotellaceae</taxon>
        <taxon>Hoylesella</taxon>
    </lineage>
</organism>
<sequence length="1497" mass="164857">MEKILQRFLLLLLLLPLSVLSFAQNYAEVLPGNSKVLKSDKVSGSETLSSITLEVTLAAGTQPNGQAQLRTSTDDNKLVNTGTNELKDDVLVQKSTDPNVWEITWLNVPVGDYKIYFQQQGGTVHTFLHDVTIKEIPANLVPKLTVKTTPSYCDAKAGAAMLQVKDGTAPYSCTAVITRADGKTETVTKTITDNSWTIEGLAATEYVTFRVTDQGGQTVTAKSDVIANTSIEVKTNNLIYVFQNGNGLCSFDYYVYVTIKTSSAEAAKKQTEMLAQSMMLEKFEIHGEGDRYKLEYDPSLDKNYSGSYNRYFKIPSSANLAVSERFGLSYDKLCGGTVKANTYQYELRNLADMTNIYPVAKGSLCDAEAGTYKLNYNFIGENNYWSNTHYVFLDANKYGRLLKESNGSYEVVNDKVLMPAEKFPSMPFFNSIPLPGPGKYKFEYGSETECPQTYFSKEFEVKLPSLSINGGKAPTAKQCYTVYGNTAGIEFQVKNTGFPFTVEVSRPDNKSSFEVADFLTKNTYTKQIQFPVKVTYQKEQYLYVIGDLPEGDYVMKVKDACGQEAEQAFSIKDTDLQHYNPKNDEGYKDGVYVGIDCNGNNIVKMNYGPSCNNLAVASYRYNKNTGSHTSGHSPYDYRNGYKEDNLVKDNAFSVSFNQWIRKLDGYRSSDFPYYSAIEKVDTVFNYANQKGDREGNWATKAYKFNFEDITGADATAFDVFGAMCDKDDPSSGMIAVGVKKGVNYTGTLSYELFTTADGTTPGTKVKDNSDLKNNVWTNVQEGKYLVKISYGDGCDTKKFVEVKAADIPLPGVETDIVDKYEYNDPIYVDITKNDKPLHLILPVSPYIYHVEWVDITDPAHEVSKGTGNEIYATFTKPGTYTYEIRTTFTENTSCKGNSGGTRKVTFIVKGPNYWLGKTDENFSDKTNWTENRVPEENEDIIFATVENYGTAAINDCRLVNGAESLNFVAGKLENQSAKAMVIPAGSGLKVTNMVGFEHKTGEPVRLKIEAEAGKPNGAFVYAGAPSDAKVFAEVQMNVKSTKLAEATTWTDNVAGSPTKGQKLPVEYTDQFFGIPFQQTSSAWLGGSYIYKYDEATNASNKFYQKFTGLKAKEMMTAFAGYSIRSTAAEAKVKSMKGYLNLGDATLTLTRKASKVAGATAASDAINHWGLGQNLFGNSYTAPMKISGLTLPDALDKTIYMYNTGSGKDWGDATSQSGTSAGTYLAVPVNTASQQGVNEIPSMQGFLLKFIDGETTVNGADVKVGLKYDNLVTNAEQEQMAKGYTFGTNTKPGVVRFILNGEDVSDVMWLFEQPGTSDNFDNGWDGQKLGAEMMSSMIYSDSKAGKLQVNTTDDLTKANITIVTAKPGRYVLNLLQKDLPQYSDLKLIDSKAKMIVPFEGDALEYEFDVTGNGVLGDRFKLMNTTATSFGNLPTEIQGVTTATWNGPAVVYTVSGERVANVRQPEDLNRLKAQLPNGVYIVSMQVDGKTVSQKMVITK</sequence>
<gene>
    <name evidence="1" type="ORF">CJ231_06240</name>
</gene>
<reference evidence="1 2" key="1">
    <citation type="submission" date="2017-09" db="EMBL/GenBank/DDBJ databases">
        <title>Bacterial strain isolated from the female urinary microbiota.</title>
        <authorList>
            <person name="Thomas-White K."/>
            <person name="Kumar N."/>
            <person name="Forster S."/>
            <person name="Putonti C."/>
            <person name="Lawley T."/>
            <person name="Wolfe A.J."/>
        </authorList>
    </citation>
    <scope>NUCLEOTIDE SEQUENCE [LARGE SCALE GENOMIC DNA]</scope>
    <source>
        <strain evidence="1 2">UMB0536</strain>
    </source>
</reference>
<name>A0A2N6QR52_9BACT</name>
<dbReference type="InterPro" id="IPR026444">
    <property type="entry name" value="Secre_tail"/>
</dbReference>
<dbReference type="RefSeq" id="WP_102697223.1">
    <property type="nucleotide sequence ID" value="NZ_PNGJ01000004.1"/>
</dbReference>
<proteinExistence type="predicted"/>
<dbReference type="EMBL" id="PNGJ01000004">
    <property type="protein sequence ID" value="PMC24312.1"/>
    <property type="molecule type" value="Genomic_DNA"/>
</dbReference>
<protein>
    <submittedName>
        <fullName evidence="1">Uncharacterized protein</fullName>
    </submittedName>
</protein>